<dbReference type="CDD" id="cd09602">
    <property type="entry name" value="M1_APN"/>
    <property type="match status" value="1"/>
</dbReference>
<evidence type="ECO:0000256" key="5">
    <source>
        <dbReference type="ARBA" id="ARBA00015611"/>
    </source>
</evidence>
<dbReference type="InterPro" id="IPR001930">
    <property type="entry name" value="Peptidase_M1"/>
</dbReference>
<dbReference type="EC" id="3.4.11.2" evidence="4"/>
<comment type="cofactor">
    <cofactor evidence="2">
        <name>Zn(2+)</name>
        <dbReference type="ChEBI" id="CHEBI:29105"/>
    </cofactor>
</comment>
<evidence type="ECO:0000259" key="16">
    <source>
        <dbReference type="Pfam" id="PF17900"/>
    </source>
</evidence>
<keyword evidence="9" id="KW-0378">Hydrolase</keyword>
<dbReference type="InterPro" id="IPR027268">
    <property type="entry name" value="Peptidase_M4/M1_CTD_sf"/>
</dbReference>
<keyword evidence="11" id="KW-0482">Metalloprotease</keyword>
<keyword evidence="10" id="KW-0862">Zinc</keyword>
<keyword evidence="7" id="KW-0645">Protease</keyword>
<evidence type="ECO:0000259" key="14">
    <source>
        <dbReference type="Pfam" id="PF01433"/>
    </source>
</evidence>
<evidence type="ECO:0000256" key="1">
    <source>
        <dbReference type="ARBA" id="ARBA00000098"/>
    </source>
</evidence>
<dbReference type="GO" id="GO:0004177">
    <property type="term" value="F:aminopeptidase activity"/>
    <property type="evidence" value="ECO:0007669"/>
    <property type="project" value="UniProtKB-KW"/>
</dbReference>
<evidence type="ECO:0000256" key="9">
    <source>
        <dbReference type="ARBA" id="ARBA00022801"/>
    </source>
</evidence>
<evidence type="ECO:0000256" key="13">
    <source>
        <dbReference type="ARBA" id="ARBA00031533"/>
    </source>
</evidence>
<sequence>MPTHNLTREEAADRARLLSVGSYHVTLDLRGAEDPAATSFPTTSVIEFRAEPGAETFADFLGESVTRVELNGRLLDGAVVYDGARIRLAGLAAQNRLEVTGLARYSRSGEGLHRFVDPADGATYLYTQCEPADARRYFANFEQPDLKATFAFTVLAPSSWSVSANGNATASAEPIEGDAAAGRWDFAPTPRMPTYLAAVLAGPYHRAEASWTGATRDGEPLTLPLVAYCRASLAEHFDADRIFDLTRRGLDFYHSVFSPAFPWGKYEQAFVPEYNLGAMENPGLVTFTEEYVFASRAAESQYEGRANTLMHEMAHMWFGDLVTMRWWDDLWLKESFAEYMGTLAVDRATDFSASWVNFANRRKAWAYLQDQLPTTHPIVADIPNLEAAEQNFDGITYAKGASVLKQLVAYVGEDAFLAAAREYFGKHAYGNTTLGDLLDALERSSGRPMREWAAAWLQTAGLPVLETIVETGPGRPTEAEGVHDGERLTRVAVRQTAVDPVTGKEAPRPHVLRIGLYSRGSSGTIERTHSVDVELLADTPGGVTEVPELAGLPVPDLVLVNDEDLTYAKVRLDHRSEETVREHLGEIADPLARALAWTALWHATRDGEVAASRYVRAVERFGALEGTVGVQLAVLDNARTAIERYTHGEGRHDVRDPYLAAVARELTAAQPGSDQQLAWARALAKGSRYGGGQLDLVRGLADGTVTVPGLAVDQELRWSLWQALAAQSRATVAELDAELARDRTAKGAVGHAVAVAARPDPGAKQAAWDAAVERDTLSNDLLGATVEGFMLGMEALRHPFIERYFAMLTRVWADRSQEIATRLVTGLFPGDSTLAWDQTPEENPVLARTDQWLHENASAPAALRRIIVEQRDHLHRALTAQQRSRQG</sequence>
<gene>
    <name evidence="17" type="ORF">SCMU_20240</name>
</gene>
<evidence type="ECO:0000256" key="11">
    <source>
        <dbReference type="ARBA" id="ARBA00023049"/>
    </source>
</evidence>
<dbReference type="PANTHER" id="PTHR11533">
    <property type="entry name" value="PROTEASE M1 ZINC METALLOPROTEASE"/>
    <property type="match status" value="1"/>
</dbReference>
<dbReference type="EMBL" id="AP024525">
    <property type="protein sequence ID" value="BCT76182.1"/>
    <property type="molecule type" value="Genomic_DNA"/>
</dbReference>
<dbReference type="Pfam" id="PF01433">
    <property type="entry name" value="Peptidase_M1"/>
    <property type="match status" value="1"/>
</dbReference>
<evidence type="ECO:0000256" key="3">
    <source>
        <dbReference type="ARBA" id="ARBA00010136"/>
    </source>
</evidence>
<dbReference type="Pfam" id="PF17900">
    <property type="entry name" value="Peptidase_M1_N"/>
    <property type="match status" value="1"/>
</dbReference>
<keyword evidence="8" id="KW-0479">Metal-binding</keyword>
<dbReference type="PANTHER" id="PTHR11533:SF174">
    <property type="entry name" value="PUROMYCIN-SENSITIVE AMINOPEPTIDASE-RELATED"/>
    <property type="match status" value="1"/>
</dbReference>
<evidence type="ECO:0000256" key="6">
    <source>
        <dbReference type="ARBA" id="ARBA00022438"/>
    </source>
</evidence>
<feature type="domain" description="Peptidase M1 membrane alanine aminopeptidase" evidence="14">
    <location>
        <begin position="243"/>
        <end position="456"/>
    </location>
</feature>
<proteinExistence type="inferred from homology"/>
<dbReference type="InterPro" id="IPR045357">
    <property type="entry name" value="Aminopeptidase_N-like_N"/>
</dbReference>
<evidence type="ECO:0000313" key="18">
    <source>
        <dbReference type="Proteomes" id="UP001319861"/>
    </source>
</evidence>
<evidence type="ECO:0000256" key="10">
    <source>
        <dbReference type="ARBA" id="ARBA00022833"/>
    </source>
</evidence>
<organism evidence="17 18">
    <name type="scientific">Sinomonas cyclohexanicum</name>
    <name type="common">Corynebacterium cyclohexanicum</name>
    <dbReference type="NCBI Taxonomy" id="322009"/>
    <lineage>
        <taxon>Bacteria</taxon>
        <taxon>Bacillati</taxon>
        <taxon>Actinomycetota</taxon>
        <taxon>Actinomycetes</taxon>
        <taxon>Micrococcales</taxon>
        <taxon>Micrococcaceae</taxon>
        <taxon>Sinomonas</taxon>
    </lineage>
</organism>
<evidence type="ECO:0000256" key="2">
    <source>
        <dbReference type="ARBA" id="ARBA00001947"/>
    </source>
</evidence>
<evidence type="ECO:0000256" key="4">
    <source>
        <dbReference type="ARBA" id="ARBA00012564"/>
    </source>
</evidence>
<dbReference type="InterPro" id="IPR014782">
    <property type="entry name" value="Peptidase_M1_dom"/>
</dbReference>
<name>A0ABN6FJD4_SINCY</name>
<dbReference type="PRINTS" id="PR00756">
    <property type="entry name" value="ALADIPTASE"/>
</dbReference>
<dbReference type="SUPFAM" id="SSF55486">
    <property type="entry name" value="Metalloproteases ('zincins'), catalytic domain"/>
    <property type="match status" value="1"/>
</dbReference>
<protein>
    <recommendedName>
        <fullName evidence="5">Aminopeptidase N</fullName>
        <ecNumber evidence="4">3.4.11.2</ecNumber>
    </recommendedName>
    <alternativeName>
        <fullName evidence="12">Alanine aminopeptidase</fullName>
    </alternativeName>
    <alternativeName>
        <fullName evidence="13">Lysyl aminopeptidase</fullName>
    </alternativeName>
</protein>
<dbReference type="Gene3D" id="2.60.40.1730">
    <property type="entry name" value="tricorn interacting facor f3 domain"/>
    <property type="match status" value="1"/>
</dbReference>
<feature type="domain" description="ERAP1-like C-terminal" evidence="15">
    <location>
        <begin position="557"/>
        <end position="875"/>
    </location>
</feature>
<evidence type="ECO:0000256" key="12">
    <source>
        <dbReference type="ARBA" id="ARBA00029811"/>
    </source>
</evidence>
<dbReference type="SUPFAM" id="SSF63737">
    <property type="entry name" value="Leukotriene A4 hydrolase N-terminal domain"/>
    <property type="match status" value="1"/>
</dbReference>
<dbReference type="Pfam" id="PF11838">
    <property type="entry name" value="ERAP1_C"/>
    <property type="match status" value="1"/>
</dbReference>
<comment type="catalytic activity">
    <reaction evidence="1">
        <text>Release of an N-terminal amino acid, Xaa-|-Yaa- from a peptide, amide or arylamide. Xaa is preferably Ala, but may be most amino acids including Pro (slow action). When a terminal hydrophobic residue is followed by a prolyl residue, the two may be released as an intact Xaa-Pro dipeptide.</text>
        <dbReference type="EC" id="3.4.11.2"/>
    </reaction>
</comment>
<dbReference type="InterPro" id="IPR012778">
    <property type="entry name" value="Pept_M1_aminopeptidase"/>
</dbReference>
<dbReference type="RefSeq" id="WP_229232822.1">
    <property type="nucleotide sequence ID" value="NZ_AP024525.1"/>
</dbReference>
<evidence type="ECO:0000256" key="7">
    <source>
        <dbReference type="ARBA" id="ARBA00022670"/>
    </source>
</evidence>
<accession>A0ABN6FJD4</accession>
<comment type="similarity">
    <text evidence="3">Belongs to the peptidase M1 family.</text>
</comment>
<keyword evidence="6 17" id="KW-0031">Aminopeptidase</keyword>
<evidence type="ECO:0000256" key="8">
    <source>
        <dbReference type="ARBA" id="ARBA00022723"/>
    </source>
</evidence>
<reference evidence="17 18" key="1">
    <citation type="journal article" date="2021" name="J. Biosci. Bioeng.">
        <title>Identification and characterization of a chc gene cluster responsible for the aromatization pathway of cyclohexanecarboxylate degradation in Sinomonas cyclohexanicum ATCC 51369.</title>
        <authorList>
            <person name="Yamamoto T."/>
            <person name="Hasegawa Y."/>
            <person name="Lau P.C.K."/>
            <person name="Iwaki H."/>
        </authorList>
    </citation>
    <scope>NUCLEOTIDE SEQUENCE [LARGE SCALE GENOMIC DNA]</scope>
    <source>
        <strain evidence="17 18">ATCC 51369</strain>
    </source>
</reference>
<dbReference type="InterPro" id="IPR050344">
    <property type="entry name" value="Peptidase_M1_aminopeptidases"/>
</dbReference>
<dbReference type="Proteomes" id="UP001319861">
    <property type="component" value="Chromosome"/>
</dbReference>
<dbReference type="Gene3D" id="1.10.390.10">
    <property type="entry name" value="Neutral Protease Domain 2"/>
    <property type="match status" value="1"/>
</dbReference>
<dbReference type="InterPro" id="IPR042097">
    <property type="entry name" value="Aminopeptidase_N-like_N_sf"/>
</dbReference>
<evidence type="ECO:0000313" key="17">
    <source>
        <dbReference type="EMBL" id="BCT76182.1"/>
    </source>
</evidence>
<evidence type="ECO:0000259" key="15">
    <source>
        <dbReference type="Pfam" id="PF11838"/>
    </source>
</evidence>
<feature type="domain" description="Aminopeptidase N-like N-terminal" evidence="16">
    <location>
        <begin position="105"/>
        <end position="196"/>
    </location>
</feature>
<dbReference type="InterPro" id="IPR024571">
    <property type="entry name" value="ERAP1-like_C_dom"/>
</dbReference>
<dbReference type="NCBIfam" id="TIGR02412">
    <property type="entry name" value="pepN_strep_liv"/>
    <property type="match status" value="1"/>
</dbReference>
<keyword evidence="18" id="KW-1185">Reference proteome</keyword>